<comment type="similarity">
    <text evidence="1">Belongs to the FAH family.</text>
</comment>
<evidence type="ECO:0000313" key="4">
    <source>
        <dbReference type="EMBL" id="KAL3784133.1"/>
    </source>
</evidence>
<dbReference type="GO" id="GO:0046872">
    <property type="term" value="F:metal ion binding"/>
    <property type="evidence" value="ECO:0007669"/>
    <property type="project" value="UniProtKB-KW"/>
</dbReference>
<gene>
    <name evidence="4" type="ORF">HJC23_005791</name>
</gene>
<dbReference type="SUPFAM" id="SSF56529">
    <property type="entry name" value="FAH"/>
    <property type="match status" value="1"/>
</dbReference>
<dbReference type="InterPro" id="IPR011234">
    <property type="entry name" value="Fumarylacetoacetase-like_C"/>
</dbReference>
<dbReference type="Proteomes" id="UP001516023">
    <property type="component" value="Unassembled WGS sequence"/>
</dbReference>
<dbReference type="Pfam" id="PF01557">
    <property type="entry name" value="FAA_hydrolase"/>
    <property type="match status" value="1"/>
</dbReference>
<feature type="domain" description="Fumarylacetoacetase-like C-terminal" evidence="3">
    <location>
        <begin position="46"/>
        <end position="247"/>
    </location>
</feature>
<dbReference type="PANTHER" id="PTHR11820:SF7">
    <property type="entry name" value="ACYLPYRUVASE FAHD1, MITOCHONDRIAL"/>
    <property type="match status" value="1"/>
</dbReference>
<evidence type="ECO:0000256" key="1">
    <source>
        <dbReference type="ARBA" id="ARBA00010211"/>
    </source>
</evidence>
<dbReference type="AlphaFoldDB" id="A0ABD3P855"/>
<keyword evidence="2" id="KW-0479">Metal-binding</keyword>
<keyword evidence="5" id="KW-1185">Reference proteome</keyword>
<evidence type="ECO:0000313" key="5">
    <source>
        <dbReference type="Proteomes" id="UP001516023"/>
    </source>
</evidence>
<accession>A0ABD3P855</accession>
<dbReference type="InterPro" id="IPR036663">
    <property type="entry name" value="Fumarylacetoacetase_C_sf"/>
</dbReference>
<dbReference type="PANTHER" id="PTHR11820">
    <property type="entry name" value="ACYLPYRUVASE"/>
    <property type="match status" value="1"/>
</dbReference>
<sequence>MNKLLFNVPITTVPVYMRNAIPEALAANSFSPSWIPSPSTFPIRRIYCVGRNYREHTIEMGGNPDRESPFFFTKPADAAIVCAGSSPVSVPYPPMTKSLHHEGELIVAIGKDGLRIPTADAMNHVYGYSLGCDLTRRDLQSAAKAKGRPWDAAKGFDGSCPMSPIIPKEELGDLHDCLQLVLTVNDSIRQQAAIGTMIYSIPEIISHLSELFWLRAGDLIMTGTPAGVSDIVEGDRVSISCGSLMPCNFVIGRAE</sequence>
<protein>
    <recommendedName>
        <fullName evidence="3">Fumarylacetoacetase-like C-terminal domain-containing protein</fullName>
    </recommendedName>
</protein>
<dbReference type="Gene3D" id="3.90.850.10">
    <property type="entry name" value="Fumarylacetoacetase-like, C-terminal domain"/>
    <property type="match status" value="1"/>
</dbReference>
<name>A0ABD3P855_9STRA</name>
<evidence type="ECO:0000256" key="2">
    <source>
        <dbReference type="ARBA" id="ARBA00022723"/>
    </source>
</evidence>
<evidence type="ECO:0000259" key="3">
    <source>
        <dbReference type="Pfam" id="PF01557"/>
    </source>
</evidence>
<comment type="caution">
    <text evidence="4">The sequence shown here is derived from an EMBL/GenBank/DDBJ whole genome shotgun (WGS) entry which is preliminary data.</text>
</comment>
<dbReference type="EMBL" id="JABMIG020000242">
    <property type="protein sequence ID" value="KAL3784133.1"/>
    <property type="molecule type" value="Genomic_DNA"/>
</dbReference>
<proteinExistence type="inferred from homology"/>
<reference evidence="4 5" key="1">
    <citation type="journal article" date="2020" name="G3 (Bethesda)">
        <title>Improved Reference Genome for Cyclotella cryptica CCMP332, a Model for Cell Wall Morphogenesis, Salinity Adaptation, and Lipid Production in Diatoms (Bacillariophyta).</title>
        <authorList>
            <person name="Roberts W.R."/>
            <person name="Downey K.M."/>
            <person name="Ruck E.C."/>
            <person name="Traller J.C."/>
            <person name="Alverson A.J."/>
        </authorList>
    </citation>
    <scope>NUCLEOTIDE SEQUENCE [LARGE SCALE GENOMIC DNA]</scope>
    <source>
        <strain evidence="4 5">CCMP332</strain>
    </source>
</reference>
<organism evidence="4 5">
    <name type="scientific">Cyclotella cryptica</name>
    <dbReference type="NCBI Taxonomy" id="29204"/>
    <lineage>
        <taxon>Eukaryota</taxon>
        <taxon>Sar</taxon>
        <taxon>Stramenopiles</taxon>
        <taxon>Ochrophyta</taxon>
        <taxon>Bacillariophyta</taxon>
        <taxon>Coscinodiscophyceae</taxon>
        <taxon>Thalassiosirophycidae</taxon>
        <taxon>Stephanodiscales</taxon>
        <taxon>Stephanodiscaceae</taxon>
        <taxon>Cyclotella</taxon>
    </lineage>
</organism>